<evidence type="ECO:0000313" key="2">
    <source>
        <dbReference type="Proteomes" id="UP000095282"/>
    </source>
</evidence>
<dbReference type="PROSITE" id="PS51269">
    <property type="entry name" value="COMM"/>
    <property type="match status" value="1"/>
</dbReference>
<evidence type="ECO:0000313" key="3">
    <source>
        <dbReference type="WBParaSite" id="Csp11.Scaffold84.g523.t1"/>
    </source>
</evidence>
<accession>A0A1I7V534</accession>
<reference evidence="3" key="1">
    <citation type="submission" date="2016-11" db="UniProtKB">
        <authorList>
            <consortium name="WormBaseParasite"/>
        </authorList>
    </citation>
    <scope>IDENTIFICATION</scope>
</reference>
<dbReference type="InterPro" id="IPR017920">
    <property type="entry name" value="COMM"/>
</dbReference>
<evidence type="ECO:0000259" key="1">
    <source>
        <dbReference type="PROSITE" id="PS51269"/>
    </source>
</evidence>
<name>A0A1I7V534_9PELO</name>
<dbReference type="Proteomes" id="UP000095282">
    <property type="component" value="Unplaced"/>
</dbReference>
<proteinExistence type="predicted"/>
<protein>
    <submittedName>
        <fullName evidence="3">COMM domain-containing protein</fullName>
    </submittedName>
</protein>
<sequence length="143" mass="16517">MYFTTDWPLIADKTTAESIWIVLTEAGRCGKLSEKLGDGDVANRMKESFEKIRHRLSSQLQTIQWKYDEIVDFDVKISKNNKSSLVNSDAQRVVVDLKILPAGEIDVQTITVDFDEAQLEDFIWKLKEAKTMEDRIQKYTKGR</sequence>
<dbReference type="WBParaSite" id="Csp11.Scaffold84.g523.t1">
    <property type="protein sequence ID" value="Csp11.Scaffold84.g523.t1"/>
    <property type="gene ID" value="Csp11.Scaffold84.g523"/>
</dbReference>
<feature type="domain" description="COMM" evidence="1">
    <location>
        <begin position="59"/>
        <end position="137"/>
    </location>
</feature>
<organism evidence="2 3">
    <name type="scientific">Caenorhabditis tropicalis</name>
    <dbReference type="NCBI Taxonomy" id="1561998"/>
    <lineage>
        <taxon>Eukaryota</taxon>
        <taxon>Metazoa</taxon>
        <taxon>Ecdysozoa</taxon>
        <taxon>Nematoda</taxon>
        <taxon>Chromadorea</taxon>
        <taxon>Rhabditida</taxon>
        <taxon>Rhabditina</taxon>
        <taxon>Rhabditomorpha</taxon>
        <taxon>Rhabditoidea</taxon>
        <taxon>Rhabditidae</taxon>
        <taxon>Peloderinae</taxon>
        <taxon>Caenorhabditis</taxon>
    </lineage>
</organism>
<dbReference type="AlphaFoldDB" id="A0A1I7V534"/>
<keyword evidence="2" id="KW-1185">Reference proteome</keyword>
<dbReference type="eggNOG" id="ENOG502TI4K">
    <property type="taxonomic scope" value="Eukaryota"/>
</dbReference>